<reference evidence="1" key="1">
    <citation type="submission" date="2021-02" db="EMBL/GenBank/DDBJ databases">
        <authorList>
            <consortium name="DOE Joint Genome Institute"/>
            <person name="Ahrendt S."/>
            <person name="Looney B.P."/>
            <person name="Miyauchi S."/>
            <person name="Morin E."/>
            <person name="Drula E."/>
            <person name="Courty P.E."/>
            <person name="Chicoki N."/>
            <person name="Fauchery L."/>
            <person name="Kohler A."/>
            <person name="Kuo A."/>
            <person name="Labutti K."/>
            <person name="Pangilinan J."/>
            <person name="Lipzen A."/>
            <person name="Riley R."/>
            <person name="Andreopoulos W."/>
            <person name="He G."/>
            <person name="Johnson J."/>
            <person name="Barry K.W."/>
            <person name="Grigoriev I.V."/>
            <person name="Nagy L."/>
            <person name="Hibbett D."/>
            <person name="Henrissat B."/>
            <person name="Matheny P.B."/>
            <person name="Labbe J."/>
            <person name="Martin F."/>
        </authorList>
    </citation>
    <scope>NUCLEOTIDE SEQUENCE</scope>
    <source>
        <strain evidence="1">FP105234-sp</strain>
    </source>
</reference>
<gene>
    <name evidence="1" type="ORF">FA95DRAFT_1613570</name>
</gene>
<reference evidence="1" key="2">
    <citation type="journal article" date="2022" name="New Phytol.">
        <title>Evolutionary transition to the ectomycorrhizal habit in the genomes of a hyperdiverse lineage of mushroom-forming fungi.</title>
        <authorList>
            <person name="Looney B."/>
            <person name="Miyauchi S."/>
            <person name="Morin E."/>
            <person name="Drula E."/>
            <person name="Courty P.E."/>
            <person name="Kohler A."/>
            <person name="Kuo A."/>
            <person name="LaButti K."/>
            <person name="Pangilinan J."/>
            <person name="Lipzen A."/>
            <person name="Riley R."/>
            <person name="Andreopoulos W."/>
            <person name="He G."/>
            <person name="Johnson J."/>
            <person name="Nolan M."/>
            <person name="Tritt A."/>
            <person name="Barry K.W."/>
            <person name="Grigoriev I.V."/>
            <person name="Nagy L.G."/>
            <person name="Hibbett D."/>
            <person name="Henrissat B."/>
            <person name="Matheny P.B."/>
            <person name="Labbe J."/>
            <person name="Martin F.M."/>
        </authorList>
    </citation>
    <scope>NUCLEOTIDE SEQUENCE</scope>
    <source>
        <strain evidence="1">FP105234-sp</strain>
    </source>
</reference>
<comment type="caution">
    <text evidence="1">The sequence shown here is derived from an EMBL/GenBank/DDBJ whole genome shotgun (WGS) entry which is preliminary data.</text>
</comment>
<accession>A0ACB8R286</accession>
<proteinExistence type="predicted"/>
<dbReference type="Proteomes" id="UP000814033">
    <property type="component" value="Unassembled WGS sequence"/>
</dbReference>
<evidence type="ECO:0000313" key="1">
    <source>
        <dbReference type="EMBL" id="KAI0038185.1"/>
    </source>
</evidence>
<sequence length="437" mass="48938">MPDFPSPGPRGAPFAQADGHPLATWPPDAIAALMNHFALLPAAGASVASTDNAAIQPNLALVAEMESLAQRLTAIESEVAELKRARSEDGAQAGAANDAAPRKRAKQSRSKGGVLDRILSVPKENLTAEQAAVRAELKELVKTQLKLLTGIQSNGTLNPEDKDNTDGESDDDFPVSDDENPAAEKFLHFDFTQDVTALANELVIQRAADIVWREQMDKETCTLTHKNTLFTLKDLVSFGKDNYREWRRKRNIASDPILAKKRALKQAINRRVQRQKALQEDREKVLAAYQTKYKRNVAAVLEEAAWMSDELSGLDTDDETKRRTHRDELATAARLSKEDRDEGVPVWEVRRPAYRTQEVNDIIDELDGLRREQRKANRKAKRATTKRVNLGRLRQDPPDVPVYPFMLDTEWFKTYKAAHPGDDLFAKPEDPKEFGAE</sequence>
<evidence type="ECO:0000313" key="2">
    <source>
        <dbReference type="Proteomes" id="UP000814033"/>
    </source>
</evidence>
<dbReference type="EMBL" id="MU276569">
    <property type="protein sequence ID" value="KAI0038185.1"/>
    <property type="molecule type" value="Genomic_DNA"/>
</dbReference>
<name>A0ACB8R286_9AGAM</name>
<keyword evidence="2" id="KW-1185">Reference proteome</keyword>
<protein>
    <submittedName>
        <fullName evidence="1">Uncharacterized protein</fullName>
    </submittedName>
</protein>
<organism evidence="1 2">
    <name type="scientific">Auriscalpium vulgare</name>
    <dbReference type="NCBI Taxonomy" id="40419"/>
    <lineage>
        <taxon>Eukaryota</taxon>
        <taxon>Fungi</taxon>
        <taxon>Dikarya</taxon>
        <taxon>Basidiomycota</taxon>
        <taxon>Agaricomycotina</taxon>
        <taxon>Agaricomycetes</taxon>
        <taxon>Russulales</taxon>
        <taxon>Auriscalpiaceae</taxon>
        <taxon>Auriscalpium</taxon>
    </lineage>
</organism>